<accession>A0A6J4JYG3</accession>
<dbReference type="FunFam" id="3.40.50.2300:FF:000361">
    <property type="entry name" value="Two-component system response regulator"/>
    <property type="match status" value="1"/>
</dbReference>
<dbReference type="Pfam" id="PF04397">
    <property type="entry name" value="LytTR"/>
    <property type="match status" value="1"/>
</dbReference>
<gene>
    <name evidence="4" type="ORF">AVDCRST_MAG56-4573</name>
</gene>
<proteinExistence type="predicted"/>
<sequence>MNNLSVVIIEDEALAARRLGKMLADIDPSARVVAVLDSIEASVAWLAANPRPALILMDIELVDGQSFEIFDRVAVDCPVIFTTAYDEYAIRAFKVNSVDYLLKPVAENDLRQSLEKLGRLRGLFAEPDHARLQVAALLRELTEGPKAGPATYRDRILVKQGQRLFPITTAEVAYFCTREKLNYVRSRDGRQYLVDYSLDELEKSLDPRQFFRANRQFIAGFGAVERVSLYFNGKLKVVLNPVPEEDVVISRDKAAEFRQWLGE</sequence>
<dbReference type="EMBL" id="CADCTQ010000383">
    <property type="protein sequence ID" value="CAA9291014.1"/>
    <property type="molecule type" value="Genomic_DNA"/>
</dbReference>
<dbReference type="SUPFAM" id="SSF52172">
    <property type="entry name" value="CheY-like"/>
    <property type="match status" value="1"/>
</dbReference>
<dbReference type="InterPro" id="IPR046947">
    <property type="entry name" value="LytR-like"/>
</dbReference>
<protein>
    <submittedName>
        <fullName evidence="4">Two-component transcriptional response regulator, LuxR family</fullName>
    </submittedName>
</protein>
<dbReference type="Pfam" id="PF00072">
    <property type="entry name" value="Response_reg"/>
    <property type="match status" value="1"/>
</dbReference>
<evidence type="ECO:0000313" key="4">
    <source>
        <dbReference type="EMBL" id="CAA9291014.1"/>
    </source>
</evidence>
<feature type="modified residue" description="4-aspartylphosphate" evidence="1">
    <location>
        <position position="58"/>
    </location>
</feature>
<feature type="domain" description="HTH LytTR-type" evidence="3">
    <location>
        <begin position="156"/>
        <end position="263"/>
    </location>
</feature>
<dbReference type="Gene3D" id="3.40.50.2300">
    <property type="match status" value="1"/>
</dbReference>
<name>A0A6J4JYG3_9SPHI</name>
<dbReference type="InterPro" id="IPR011006">
    <property type="entry name" value="CheY-like_superfamily"/>
</dbReference>
<keyword evidence="1" id="KW-0597">Phosphoprotein</keyword>
<dbReference type="SMART" id="SM00850">
    <property type="entry name" value="LytTR"/>
    <property type="match status" value="1"/>
</dbReference>
<dbReference type="AlphaFoldDB" id="A0A6J4JYG3"/>
<feature type="domain" description="Response regulatory" evidence="2">
    <location>
        <begin position="5"/>
        <end position="118"/>
    </location>
</feature>
<organism evidence="4">
    <name type="scientific">uncultured Cytophagales bacterium</name>
    <dbReference type="NCBI Taxonomy" id="158755"/>
    <lineage>
        <taxon>Bacteria</taxon>
        <taxon>Pseudomonadati</taxon>
        <taxon>Bacteroidota</taxon>
        <taxon>Sphingobacteriia</taxon>
        <taxon>Sphingobacteriales</taxon>
        <taxon>environmental samples</taxon>
    </lineage>
</organism>
<reference evidence="4" key="1">
    <citation type="submission" date="2020-02" db="EMBL/GenBank/DDBJ databases">
        <authorList>
            <person name="Meier V. D."/>
        </authorList>
    </citation>
    <scope>NUCLEOTIDE SEQUENCE</scope>
    <source>
        <strain evidence="4">AVDCRST_MAG56</strain>
    </source>
</reference>
<dbReference type="PROSITE" id="PS50110">
    <property type="entry name" value="RESPONSE_REGULATORY"/>
    <property type="match status" value="1"/>
</dbReference>
<dbReference type="PROSITE" id="PS50930">
    <property type="entry name" value="HTH_LYTTR"/>
    <property type="match status" value="1"/>
</dbReference>
<dbReference type="GO" id="GO:0000156">
    <property type="term" value="F:phosphorelay response regulator activity"/>
    <property type="evidence" value="ECO:0007669"/>
    <property type="project" value="InterPro"/>
</dbReference>
<evidence type="ECO:0000259" key="3">
    <source>
        <dbReference type="PROSITE" id="PS50930"/>
    </source>
</evidence>
<dbReference type="Gene3D" id="2.40.50.1020">
    <property type="entry name" value="LytTr DNA-binding domain"/>
    <property type="match status" value="1"/>
</dbReference>
<evidence type="ECO:0000259" key="2">
    <source>
        <dbReference type="PROSITE" id="PS50110"/>
    </source>
</evidence>
<dbReference type="InterPro" id="IPR001789">
    <property type="entry name" value="Sig_transdc_resp-reg_receiver"/>
</dbReference>
<dbReference type="InterPro" id="IPR007492">
    <property type="entry name" value="LytTR_DNA-bd_dom"/>
</dbReference>
<dbReference type="PANTHER" id="PTHR37299:SF1">
    <property type="entry name" value="STAGE 0 SPORULATION PROTEIN A HOMOLOG"/>
    <property type="match status" value="1"/>
</dbReference>
<dbReference type="GO" id="GO:0003677">
    <property type="term" value="F:DNA binding"/>
    <property type="evidence" value="ECO:0007669"/>
    <property type="project" value="InterPro"/>
</dbReference>
<dbReference type="SMART" id="SM00448">
    <property type="entry name" value="REC"/>
    <property type="match status" value="1"/>
</dbReference>
<evidence type="ECO:0000256" key="1">
    <source>
        <dbReference type="PROSITE-ProRule" id="PRU00169"/>
    </source>
</evidence>
<dbReference type="PANTHER" id="PTHR37299">
    <property type="entry name" value="TRANSCRIPTIONAL REGULATOR-RELATED"/>
    <property type="match status" value="1"/>
</dbReference>